<organism evidence="1 2">
    <name type="scientific">Nanobdella aerobiophila</name>
    <dbReference type="NCBI Taxonomy" id="2586965"/>
    <lineage>
        <taxon>Archaea</taxon>
        <taxon>Nanobdellota</taxon>
        <taxon>Nanobdellia</taxon>
        <taxon>Nanobdellales</taxon>
        <taxon>Nanobdellaceae</taxon>
        <taxon>Nanobdella</taxon>
    </lineage>
</organism>
<dbReference type="KEGG" id="naer:MJ1_0219"/>
<sequence>MLEFLCIKFKCNLNHGNRYLNGYYNSNYIIFVLYKLGQP</sequence>
<gene>
    <name evidence="1" type="ORF">MJ1_0219</name>
</gene>
<accession>A0A915SF09</accession>
<dbReference type="AlphaFoldDB" id="A0A915SF09"/>
<evidence type="ECO:0000313" key="2">
    <source>
        <dbReference type="Proteomes" id="UP001055553"/>
    </source>
</evidence>
<dbReference type="Proteomes" id="UP001055553">
    <property type="component" value="Chromosome"/>
</dbReference>
<reference evidence="2" key="1">
    <citation type="journal article" date="2022" name="Int. J. Syst. Evol. Microbiol.">
        <title>Nanobdella aerobiophila gen. nov., sp. nov., a thermoacidophilic, obligate ectosymbiotic archaeon, and proposal of Nanobdellaceae fam. nov., Nanobdellales ord. nov. and Nanobdellia class. nov.</title>
        <authorList>
            <person name="Kato S."/>
            <person name="Ogasawara A."/>
            <person name="Itoh T."/>
            <person name="Sakai H.D."/>
            <person name="Shimizu M."/>
            <person name="Yuki M."/>
            <person name="Kaneko M."/>
            <person name="Takashina T."/>
            <person name="Ohkuma M."/>
        </authorList>
    </citation>
    <scope>NUCLEOTIDE SEQUENCE [LARGE SCALE GENOMIC DNA]</scope>
    <source>
        <strain evidence="2">MJ1</strain>
    </source>
</reference>
<proteinExistence type="predicted"/>
<dbReference type="EMBL" id="AP019769">
    <property type="protein sequence ID" value="BBL45390.1"/>
    <property type="molecule type" value="Genomic_DNA"/>
</dbReference>
<evidence type="ECO:0000313" key="1">
    <source>
        <dbReference type="EMBL" id="BBL45390.1"/>
    </source>
</evidence>
<name>A0A915SF09_9ARCH</name>
<protein>
    <submittedName>
        <fullName evidence="1">Uncharacterized protein</fullName>
    </submittedName>
</protein>
<keyword evidence="2" id="KW-1185">Reference proteome</keyword>